<dbReference type="InterPro" id="IPR015211">
    <property type="entry name" value="Peptidase_M1_C"/>
</dbReference>
<dbReference type="InterPro" id="IPR016024">
    <property type="entry name" value="ARM-type_fold"/>
</dbReference>
<dbReference type="SUPFAM" id="SSF55486">
    <property type="entry name" value="Metalloproteases ('zincins'), catalytic domain"/>
    <property type="match status" value="1"/>
</dbReference>
<dbReference type="GO" id="GO:0008270">
    <property type="term" value="F:zinc ion binding"/>
    <property type="evidence" value="ECO:0007669"/>
    <property type="project" value="InterPro"/>
</dbReference>
<dbReference type="GO" id="GO:0005730">
    <property type="term" value="C:nucleolus"/>
    <property type="evidence" value="ECO:0007669"/>
    <property type="project" value="UniProtKB-SubCell"/>
</dbReference>
<evidence type="ECO:0000256" key="10">
    <source>
        <dbReference type="ARBA" id="ARBA00023242"/>
    </source>
</evidence>
<evidence type="ECO:0000256" key="2">
    <source>
        <dbReference type="ARBA" id="ARBA00004604"/>
    </source>
</evidence>
<dbReference type="Gene3D" id="3.30.2010.30">
    <property type="match status" value="1"/>
</dbReference>
<dbReference type="Gene3D" id="2.60.40.1730">
    <property type="entry name" value="tricorn interacting facor f3 domain"/>
    <property type="match status" value="1"/>
</dbReference>
<evidence type="ECO:0000256" key="12">
    <source>
        <dbReference type="ARBA" id="ARBA00072072"/>
    </source>
</evidence>
<sequence length="841" mass="95484">MYKDKFPVHPVICWKENFAASRMEHCADDLPLMANTSHILVKHYALDFDVCFDSQTITGSIVLFLEPINKCKRVTEDPCLLKPSKTCSTCVPQKTSCNVSTFTSCSLNTVNKDCATSVIGESDTSGKCDNHGNKKQASGITSSENCCDRGNHGSGDFVLVLDCCDLSVFKVEEVDVTAVPHTEKCVSSAWPHGESEHLISLLSDLVALPASHWKEQLFYYTQCSQAPGCGDLTFILDTWSLQISKAGVKVPTNFPSVIRIWYKTTAEGRSVKWTKDQSGRPCVYTIGSPINNRALFPCQEPPVAMSTWHATVRAANGFVVLMSGENAAVPKHCRGGFYKWFYYVTMPMPASTFTIAIGCWEEVKEILKTTDKNMDICTPLNMDYNRLLMKQCRHMDYPCRFGSPQAHSQSVIPHRIFAPHCLLAKCLEILLPLLPRCLEAAHAVLGTHPFSRLDILIVPSNFSSLGMASPHIIYLSHSILSGRNDLCMTRVCHEIAHAWFGLAIGARDWTEEWISEGFATHLEDVLLTNVKKLLAEEAKELHELKALLRLRRLTDEVKHSQEDLQILRPNGENSGEVNASGASMVRHGLNAEKIFMQVHYLKGYFLLRSITNKIGQDPYFSFLRKFVNKFHGQLILSEAPPQIVVWLENSLRLGRRYLQDLSVESIYQIWLDTPGIPKPLLEESQTWKRNRLVEQVNEEVSKWIRLNQRNRRGTKRKRQHCEEFDQKILPDQLVLLLDLLLEENTLSARTLHYLKKTYGLQDHDSEVRHRWCELVIKHKFTAAYKDVETFLHEDQAMGVYLYGELMVNENARQQELAHRCFAAVRDQMDVSCVKVVGEMLF</sequence>
<dbReference type="InterPro" id="IPR014782">
    <property type="entry name" value="Peptidase_M1_dom"/>
</dbReference>
<dbReference type="SMART" id="SM01263">
    <property type="entry name" value="Leuk-A4-hydro_C"/>
    <property type="match status" value="1"/>
</dbReference>
<keyword evidence="15" id="KW-1185">Reference proteome</keyword>
<organism evidence="14 15">
    <name type="scientific">Pelobates cultripes</name>
    <name type="common">Western spadefoot toad</name>
    <dbReference type="NCBI Taxonomy" id="61616"/>
    <lineage>
        <taxon>Eukaryota</taxon>
        <taxon>Metazoa</taxon>
        <taxon>Chordata</taxon>
        <taxon>Craniata</taxon>
        <taxon>Vertebrata</taxon>
        <taxon>Euteleostomi</taxon>
        <taxon>Amphibia</taxon>
        <taxon>Batrachia</taxon>
        <taxon>Anura</taxon>
        <taxon>Pelobatoidea</taxon>
        <taxon>Pelobatidae</taxon>
        <taxon>Pelobates</taxon>
    </lineage>
</organism>
<dbReference type="AlphaFoldDB" id="A0AAD1W9P7"/>
<evidence type="ECO:0000256" key="7">
    <source>
        <dbReference type="ARBA" id="ARBA00022801"/>
    </source>
</evidence>
<evidence type="ECO:0000313" key="15">
    <source>
        <dbReference type="Proteomes" id="UP001295444"/>
    </source>
</evidence>
<evidence type="ECO:0000256" key="4">
    <source>
        <dbReference type="ARBA" id="ARBA00022438"/>
    </source>
</evidence>
<dbReference type="FunFam" id="3.30.2010.30:FF:000003">
    <property type="entry name" value="aminopeptidase O isoform X1"/>
    <property type="match status" value="1"/>
</dbReference>
<evidence type="ECO:0000256" key="6">
    <source>
        <dbReference type="ARBA" id="ARBA00022723"/>
    </source>
</evidence>
<accession>A0AAD1W9P7</accession>
<keyword evidence="10" id="KW-0539">Nucleus</keyword>
<evidence type="ECO:0000256" key="3">
    <source>
        <dbReference type="ARBA" id="ARBA00010136"/>
    </source>
</evidence>
<dbReference type="Gene3D" id="1.10.390.10">
    <property type="entry name" value="Neutral Protease Domain 2"/>
    <property type="match status" value="1"/>
</dbReference>
<dbReference type="Pfam" id="PF01433">
    <property type="entry name" value="Peptidase_M1"/>
    <property type="match status" value="1"/>
</dbReference>
<keyword evidence="7" id="KW-0378">Hydrolase</keyword>
<dbReference type="SUPFAM" id="SSF63737">
    <property type="entry name" value="Leukotriene A4 hydrolase N-terminal domain"/>
    <property type="match status" value="1"/>
</dbReference>
<comment type="subcellular location">
    <subcellularLocation>
        <location evidence="2">Nucleus</location>
        <location evidence="2">Nucleolus</location>
    </subcellularLocation>
</comment>
<keyword evidence="4 14" id="KW-0031">Aminopeptidase</keyword>
<comment type="cofactor">
    <cofactor evidence="1">
        <name>Zn(2+)</name>
        <dbReference type="ChEBI" id="CHEBI:29105"/>
    </cofactor>
</comment>
<feature type="domain" description="Peptidase M1 leukotriene A4 hydrolase/aminopeptidase C-terminal" evidence="13">
    <location>
        <begin position="691"/>
        <end position="840"/>
    </location>
</feature>
<dbReference type="SUPFAM" id="SSF48371">
    <property type="entry name" value="ARM repeat"/>
    <property type="match status" value="1"/>
</dbReference>
<dbReference type="FunFam" id="2.60.40.1730:FF:000008">
    <property type="entry name" value="aminopeptidase O isoform X1"/>
    <property type="match status" value="1"/>
</dbReference>
<dbReference type="InterPro" id="IPR033577">
    <property type="entry name" value="AOPep"/>
</dbReference>
<keyword evidence="8" id="KW-0862">Zinc</keyword>
<protein>
    <recommendedName>
        <fullName evidence="12">Aminopeptidase O</fullName>
    </recommendedName>
</protein>
<evidence type="ECO:0000256" key="1">
    <source>
        <dbReference type="ARBA" id="ARBA00001947"/>
    </source>
</evidence>
<dbReference type="PANTHER" id="PTHR46627">
    <property type="entry name" value="AMINOPEPTIDASE O"/>
    <property type="match status" value="1"/>
</dbReference>
<dbReference type="Proteomes" id="UP001295444">
    <property type="component" value="Chromosome 05"/>
</dbReference>
<comment type="function">
    <text evidence="11">Aminopeptidase which catalyzes the hydrolysis of amino acid residues from the N-terminus of peptide or protein substrates.</text>
</comment>
<keyword evidence="5" id="KW-0645">Protease</keyword>
<proteinExistence type="inferred from homology"/>
<evidence type="ECO:0000256" key="9">
    <source>
        <dbReference type="ARBA" id="ARBA00023049"/>
    </source>
</evidence>
<dbReference type="EMBL" id="OW240916">
    <property type="protein sequence ID" value="CAH2294287.1"/>
    <property type="molecule type" value="Genomic_DNA"/>
</dbReference>
<dbReference type="Pfam" id="PF09127">
    <property type="entry name" value="Leuk-A4-hydro_C"/>
    <property type="match status" value="1"/>
</dbReference>
<keyword evidence="6" id="KW-0479">Metal-binding</keyword>
<dbReference type="InterPro" id="IPR042097">
    <property type="entry name" value="Aminopeptidase_N-like_N_sf"/>
</dbReference>
<dbReference type="PANTHER" id="PTHR46627:SF1">
    <property type="entry name" value="AMINOPEPTIDASE O"/>
    <property type="match status" value="1"/>
</dbReference>
<evidence type="ECO:0000259" key="13">
    <source>
        <dbReference type="SMART" id="SM01263"/>
    </source>
</evidence>
<evidence type="ECO:0000313" key="14">
    <source>
        <dbReference type="EMBL" id="CAH2294287.1"/>
    </source>
</evidence>
<reference evidence="14" key="1">
    <citation type="submission" date="2022-03" db="EMBL/GenBank/DDBJ databases">
        <authorList>
            <person name="Alioto T."/>
            <person name="Alioto T."/>
            <person name="Gomez Garrido J."/>
        </authorList>
    </citation>
    <scope>NUCLEOTIDE SEQUENCE</scope>
</reference>
<comment type="similarity">
    <text evidence="3">Belongs to the peptidase M1 family.</text>
</comment>
<dbReference type="Gene3D" id="1.25.40.320">
    <property type="entry name" value="Peptidase M1, leukotriene A4 hydrolase/aminopeptidase C-terminal domain"/>
    <property type="match status" value="1"/>
</dbReference>
<gene>
    <name evidence="14" type="ORF">PECUL_23A001823</name>
</gene>
<evidence type="ECO:0000256" key="5">
    <source>
        <dbReference type="ARBA" id="ARBA00022670"/>
    </source>
</evidence>
<dbReference type="InterPro" id="IPR038502">
    <property type="entry name" value="M1_LTA-4_hydro/amino_C_sf"/>
</dbReference>
<dbReference type="InterPro" id="IPR027268">
    <property type="entry name" value="Peptidase_M4/M1_CTD_sf"/>
</dbReference>
<dbReference type="GO" id="GO:0070006">
    <property type="term" value="F:metalloaminopeptidase activity"/>
    <property type="evidence" value="ECO:0007669"/>
    <property type="project" value="InterPro"/>
</dbReference>
<dbReference type="FunFam" id="1.10.390.10:FF:000014">
    <property type="entry name" value="aminopeptidase O isoform X1"/>
    <property type="match status" value="1"/>
</dbReference>
<keyword evidence="9" id="KW-0482">Metalloprotease</keyword>
<dbReference type="GO" id="GO:0006508">
    <property type="term" value="P:proteolysis"/>
    <property type="evidence" value="ECO:0007669"/>
    <property type="project" value="UniProtKB-KW"/>
</dbReference>
<evidence type="ECO:0000256" key="11">
    <source>
        <dbReference type="ARBA" id="ARBA00060332"/>
    </source>
</evidence>
<name>A0AAD1W9P7_PELCU</name>
<evidence type="ECO:0000256" key="8">
    <source>
        <dbReference type="ARBA" id="ARBA00022833"/>
    </source>
</evidence>
<dbReference type="FunFam" id="1.25.40.320:FF:000003">
    <property type="entry name" value="Aminopeptidase O isoform 1"/>
    <property type="match status" value="1"/>
</dbReference>